<dbReference type="SMART" id="SM00991">
    <property type="entry name" value="WHEP-TRS"/>
    <property type="match status" value="1"/>
</dbReference>
<keyword evidence="5" id="KW-0030">Aminoacyl-tRNA synthetase</keyword>
<evidence type="ECO:0000256" key="3">
    <source>
        <dbReference type="ARBA" id="ARBA00022840"/>
    </source>
</evidence>
<dbReference type="PROSITE" id="PS51185">
    <property type="entry name" value="WHEP_TRS_2"/>
    <property type="match status" value="1"/>
</dbReference>
<dbReference type="InterPro" id="IPR009080">
    <property type="entry name" value="tRNAsynth_Ia_anticodon-bd"/>
</dbReference>
<feature type="compositionally biased region" description="Basic residues" evidence="6">
    <location>
        <begin position="244"/>
        <end position="255"/>
    </location>
</feature>
<reference evidence="8" key="1">
    <citation type="submission" date="2021-01" db="EMBL/GenBank/DDBJ databases">
        <authorList>
            <person name="Corre E."/>
            <person name="Pelletier E."/>
            <person name="Niang G."/>
            <person name="Scheremetjew M."/>
            <person name="Finn R."/>
            <person name="Kale V."/>
            <person name="Holt S."/>
            <person name="Cochrane G."/>
            <person name="Meng A."/>
            <person name="Brown T."/>
            <person name="Cohen L."/>
        </authorList>
    </citation>
    <scope>NUCLEOTIDE SEQUENCE</scope>
    <source>
        <strain evidence="8">CCMP281</strain>
    </source>
</reference>
<dbReference type="SUPFAM" id="SSF47060">
    <property type="entry name" value="S15/NS1 RNA-binding domain"/>
    <property type="match status" value="1"/>
</dbReference>
<dbReference type="Gene3D" id="1.10.730.10">
    <property type="entry name" value="Isoleucyl-tRNA Synthetase, Domain 1"/>
    <property type="match status" value="1"/>
</dbReference>
<accession>A0A7S3AI82</accession>
<dbReference type="PANTHER" id="PTHR43326:SF1">
    <property type="entry name" value="METHIONINE--TRNA LIGASE, MITOCHONDRIAL"/>
    <property type="match status" value="1"/>
</dbReference>
<feature type="region of interest" description="Disordered" evidence="6">
    <location>
        <begin position="232"/>
        <end position="255"/>
    </location>
</feature>
<protein>
    <recommendedName>
        <fullName evidence="7">WHEP-TRS domain-containing protein</fullName>
    </recommendedName>
</protein>
<keyword evidence="4" id="KW-0648">Protein biosynthesis</keyword>
<dbReference type="Gene3D" id="1.10.287.10">
    <property type="entry name" value="S15/NS1, RNA-binding"/>
    <property type="match status" value="1"/>
</dbReference>
<dbReference type="InterPro" id="IPR000738">
    <property type="entry name" value="WHEP-TRS_dom"/>
</dbReference>
<dbReference type="InterPro" id="IPR041872">
    <property type="entry name" value="Anticodon_Met"/>
</dbReference>
<evidence type="ECO:0000256" key="2">
    <source>
        <dbReference type="ARBA" id="ARBA00022741"/>
    </source>
</evidence>
<dbReference type="GO" id="GO:0005524">
    <property type="term" value="F:ATP binding"/>
    <property type="evidence" value="ECO:0007669"/>
    <property type="project" value="UniProtKB-KW"/>
</dbReference>
<evidence type="ECO:0000313" key="8">
    <source>
        <dbReference type="EMBL" id="CAE0105664.1"/>
    </source>
</evidence>
<name>A0A7S3AI82_9EUKA</name>
<evidence type="ECO:0000256" key="6">
    <source>
        <dbReference type="SAM" id="MobiDB-lite"/>
    </source>
</evidence>
<dbReference type="CDD" id="cd07957">
    <property type="entry name" value="Anticodon_Ia_Met"/>
    <property type="match status" value="1"/>
</dbReference>
<keyword evidence="2" id="KW-0547">Nucleotide-binding</keyword>
<dbReference type="EMBL" id="HBHX01011362">
    <property type="protein sequence ID" value="CAE0105664.1"/>
    <property type="molecule type" value="Transcribed_RNA"/>
</dbReference>
<evidence type="ECO:0000256" key="1">
    <source>
        <dbReference type="ARBA" id="ARBA00022598"/>
    </source>
</evidence>
<feature type="domain" description="WHEP-TRS" evidence="7">
    <location>
        <begin position="193"/>
        <end position="249"/>
    </location>
</feature>
<dbReference type="InterPro" id="IPR023457">
    <property type="entry name" value="Met-tRNA_synth_2"/>
</dbReference>
<evidence type="ECO:0000256" key="5">
    <source>
        <dbReference type="ARBA" id="ARBA00023146"/>
    </source>
</evidence>
<dbReference type="Pfam" id="PF00458">
    <property type="entry name" value="WHEP-TRS"/>
    <property type="match status" value="1"/>
</dbReference>
<proteinExistence type="predicted"/>
<keyword evidence="3" id="KW-0067">ATP-binding</keyword>
<keyword evidence="1" id="KW-0436">Ligase</keyword>
<evidence type="ECO:0000259" key="7">
    <source>
        <dbReference type="PROSITE" id="PS51185"/>
    </source>
</evidence>
<dbReference type="CDD" id="cd01200">
    <property type="entry name" value="WHEPGMRS_RNA"/>
    <property type="match status" value="1"/>
</dbReference>
<dbReference type="Pfam" id="PF19303">
    <property type="entry name" value="Anticodon_3"/>
    <property type="match status" value="1"/>
</dbReference>
<dbReference type="SUPFAM" id="SSF47323">
    <property type="entry name" value="Anticodon-binding domain of a subclass of class I aminoacyl-tRNA synthetases"/>
    <property type="match status" value="1"/>
</dbReference>
<dbReference type="GO" id="GO:0004825">
    <property type="term" value="F:methionine-tRNA ligase activity"/>
    <property type="evidence" value="ECO:0007669"/>
    <property type="project" value="InterPro"/>
</dbReference>
<dbReference type="GO" id="GO:0006431">
    <property type="term" value="P:methionyl-tRNA aminoacylation"/>
    <property type="evidence" value="ECO:0007669"/>
    <property type="project" value="TreeGrafter"/>
</dbReference>
<dbReference type="PANTHER" id="PTHR43326">
    <property type="entry name" value="METHIONYL-TRNA SYNTHETASE"/>
    <property type="match status" value="1"/>
</dbReference>
<organism evidence="8">
    <name type="scientific">Haptolina ericina</name>
    <dbReference type="NCBI Taxonomy" id="156174"/>
    <lineage>
        <taxon>Eukaryota</taxon>
        <taxon>Haptista</taxon>
        <taxon>Haptophyta</taxon>
        <taxon>Prymnesiophyceae</taxon>
        <taxon>Prymnesiales</taxon>
        <taxon>Prymnesiaceae</taxon>
        <taxon>Haptolina</taxon>
    </lineage>
</organism>
<dbReference type="InterPro" id="IPR009068">
    <property type="entry name" value="uS15_NS1_RNA-bd_sf"/>
</dbReference>
<evidence type="ECO:0000256" key="4">
    <source>
        <dbReference type="ARBA" id="ARBA00022917"/>
    </source>
</evidence>
<gene>
    <name evidence="8" type="ORF">HERI1096_LOCUS6322</name>
</gene>
<dbReference type="AlphaFoldDB" id="A0A7S3AI82"/>
<sequence>MIDCINAKLSNDLGNLAYRTLSFAYKHCDQLTPQPKDLLPEDELMLGAARDLLPVMRGLIDDLTLHRVTQSTNAVVQQANRYIDTQAPWALRKSDPERMATVLWVLMETLRHIGILSQPVTPSIAAALLDQLAVPADARSFDALTVQHQLIAGTPLPLPGIIIPRHEAVVPPAEDLTPAAAAPAEEPTLTATELEALELQVQQQADRVRALKEEGAGKQAVGEAVGELLTLKSQLPEGHALKGGGKKPAKAGRRG</sequence>